<dbReference type="Proteomes" id="UP000807115">
    <property type="component" value="Chromosome 10"/>
</dbReference>
<sequence>MKSPNVLAGETRRGGNGPFQSFVHGARVGLVDGEEAPIFDVAALNVETDRGCGRSATVETAAARQTTRDSPRERSLTVPRSSYSAWVEEPSKRSCCVQAIRCVPKTSSRRDSFTVIFHSFFQIDGAIDTVGIHHGLAGRDAGESHHRSRT</sequence>
<evidence type="ECO:0000313" key="3">
    <source>
        <dbReference type="Proteomes" id="UP000807115"/>
    </source>
</evidence>
<proteinExistence type="predicted"/>
<reference evidence="2" key="1">
    <citation type="journal article" date="2019" name="BMC Genomics">
        <title>A new reference genome for Sorghum bicolor reveals high levels of sequence similarity between sweet and grain genotypes: implications for the genetics of sugar metabolism.</title>
        <authorList>
            <person name="Cooper E.A."/>
            <person name="Brenton Z.W."/>
            <person name="Flinn B.S."/>
            <person name="Jenkins J."/>
            <person name="Shu S."/>
            <person name="Flowers D."/>
            <person name="Luo F."/>
            <person name="Wang Y."/>
            <person name="Xia P."/>
            <person name="Barry K."/>
            <person name="Daum C."/>
            <person name="Lipzen A."/>
            <person name="Yoshinaga Y."/>
            <person name="Schmutz J."/>
            <person name="Saski C."/>
            <person name="Vermerris W."/>
            <person name="Kresovich S."/>
        </authorList>
    </citation>
    <scope>NUCLEOTIDE SEQUENCE</scope>
</reference>
<protein>
    <submittedName>
        <fullName evidence="2">Uncharacterized protein</fullName>
    </submittedName>
</protein>
<evidence type="ECO:0000256" key="1">
    <source>
        <dbReference type="SAM" id="MobiDB-lite"/>
    </source>
</evidence>
<evidence type="ECO:0000313" key="2">
    <source>
        <dbReference type="EMBL" id="KAG0513709.1"/>
    </source>
</evidence>
<accession>A0A921Q145</accession>
<organism evidence="2 3">
    <name type="scientific">Sorghum bicolor</name>
    <name type="common">Sorghum</name>
    <name type="synonym">Sorghum vulgare</name>
    <dbReference type="NCBI Taxonomy" id="4558"/>
    <lineage>
        <taxon>Eukaryota</taxon>
        <taxon>Viridiplantae</taxon>
        <taxon>Streptophyta</taxon>
        <taxon>Embryophyta</taxon>
        <taxon>Tracheophyta</taxon>
        <taxon>Spermatophyta</taxon>
        <taxon>Magnoliopsida</taxon>
        <taxon>Liliopsida</taxon>
        <taxon>Poales</taxon>
        <taxon>Poaceae</taxon>
        <taxon>PACMAD clade</taxon>
        <taxon>Panicoideae</taxon>
        <taxon>Andropogonodae</taxon>
        <taxon>Andropogoneae</taxon>
        <taxon>Sorghinae</taxon>
        <taxon>Sorghum</taxon>
    </lineage>
</organism>
<feature type="compositionally biased region" description="Basic and acidic residues" evidence="1">
    <location>
        <begin position="66"/>
        <end position="75"/>
    </location>
</feature>
<reference evidence="2" key="2">
    <citation type="submission" date="2020-10" db="EMBL/GenBank/DDBJ databases">
        <authorList>
            <person name="Cooper E.A."/>
            <person name="Brenton Z.W."/>
            <person name="Flinn B.S."/>
            <person name="Jenkins J."/>
            <person name="Shu S."/>
            <person name="Flowers D."/>
            <person name="Luo F."/>
            <person name="Wang Y."/>
            <person name="Xia P."/>
            <person name="Barry K."/>
            <person name="Daum C."/>
            <person name="Lipzen A."/>
            <person name="Yoshinaga Y."/>
            <person name="Schmutz J."/>
            <person name="Saski C."/>
            <person name="Vermerris W."/>
            <person name="Kresovich S."/>
        </authorList>
    </citation>
    <scope>NUCLEOTIDE SEQUENCE</scope>
</reference>
<name>A0A921Q145_SORBI</name>
<dbReference type="AlphaFoldDB" id="A0A921Q145"/>
<dbReference type="EMBL" id="CM027689">
    <property type="protein sequence ID" value="KAG0513709.1"/>
    <property type="molecule type" value="Genomic_DNA"/>
</dbReference>
<gene>
    <name evidence="2" type="ORF">BDA96_10G125700</name>
</gene>
<feature type="region of interest" description="Disordered" evidence="1">
    <location>
        <begin position="57"/>
        <end position="81"/>
    </location>
</feature>
<comment type="caution">
    <text evidence="2">The sequence shown here is derived from an EMBL/GenBank/DDBJ whole genome shotgun (WGS) entry which is preliminary data.</text>
</comment>